<comment type="cofactor">
    <cofactor evidence="1 8">
        <name>Mg(2+)</name>
        <dbReference type="ChEBI" id="CHEBI:18420"/>
    </cofactor>
</comment>
<dbReference type="Gene3D" id="3.20.100.10">
    <property type="entry name" value="mRNA triphosphatase Cet1-like"/>
    <property type="match status" value="1"/>
</dbReference>
<name>A0A9Q9AK81_9PEZI</name>
<evidence type="ECO:0000256" key="2">
    <source>
        <dbReference type="ARBA" id="ARBA00004123"/>
    </source>
</evidence>
<keyword evidence="12" id="KW-1185">Reference proteome</keyword>
<organism evidence="11 12">
    <name type="scientific">Septoria linicola</name>
    <dbReference type="NCBI Taxonomy" id="215465"/>
    <lineage>
        <taxon>Eukaryota</taxon>
        <taxon>Fungi</taxon>
        <taxon>Dikarya</taxon>
        <taxon>Ascomycota</taxon>
        <taxon>Pezizomycotina</taxon>
        <taxon>Dothideomycetes</taxon>
        <taxon>Dothideomycetidae</taxon>
        <taxon>Mycosphaerellales</taxon>
        <taxon>Mycosphaerellaceae</taxon>
        <taxon>Septoria</taxon>
    </lineage>
</organism>
<gene>
    <name evidence="11" type="ORF">Slin15195_G017620</name>
</gene>
<feature type="compositionally biased region" description="Polar residues" evidence="9">
    <location>
        <begin position="539"/>
        <end position="558"/>
    </location>
</feature>
<keyword evidence="8" id="KW-0506">mRNA capping</keyword>
<protein>
    <recommendedName>
        <fullName evidence="8">mRNA-capping enzyme subunit beta</fullName>
        <ecNumber evidence="8">3.6.1.74</ecNumber>
    </recommendedName>
    <alternativeName>
        <fullName evidence="8">mRNA 5'-phosphatase</fullName>
    </alternativeName>
    <alternativeName>
        <fullName evidence="8">mRNA 5'-triphosphate monophosphatase</fullName>
    </alternativeName>
</protein>
<dbReference type="InterPro" id="IPR040343">
    <property type="entry name" value="Cet1/Ctl1"/>
</dbReference>
<evidence type="ECO:0000259" key="10">
    <source>
        <dbReference type="Pfam" id="PF02940"/>
    </source>
</evidence>
<dbReference type="CDD" id="cd07470">
    <property type="entry name" value="CYTH-like_mRNA_RTPase"/>
    <property type="match status" value="1"/>
</dbReference>
<keyword evidence="4 8" id="KW-0507">mRNA processing</keyword>
<keyword evidence="6 8" id="KW-0539">Nucleus</keyword>
<feature type="compositionally biased region" description="Polar residues" evidence="9">
    <location>
        <begin position="266"/>
        <end position="277"/>
    </location>
</feature>
<feature type="region of interest" description="Disordered" evidence="9">
    <location>
        <begin position="1"/>
        <end position="574"/>
    </location>
</feature>
<keyword evidence="5 8" id="KW-0378">Hydrolase</keyword>
<evidence type="ECO:0000256" key="6">
    <source>
        <dbReference type="ARBA" id="ARBA00023242"/>
    </source>
</evidence>
<evidence type="ECO:0000313" key="11">
    <source>
        <dbReference type="EMBL" id="USW48443.1"/>
    </source>
</evidence>
<comment type="similarity">
    <text evidence="3 8">Belongs to the fungal TPase family.</text>
</comment>
<dbReference type="GO" id="GO:0006370">
    <property type="term" value="P:7-methylguanosine mRNA capping"/>
    <property type="evidence" value="ECO:0007669"/>
    <property type="project" value="UniProtKB-UniRule"/>
</dbReference>
<dbReference type="InterPro" id="IPR033469">
    <property type="entry name" value="CYTH-like_dom_sf"/>
</dbReference>
<dbReference type="GO" id="GO:0004651">
    <property type="term" value="F:polynucleotide 5'-phosphatase activity"/>
    <property type="evidence" value="ECO:0007669"/>
    <property type="project" value="UniProtKB-UniRule"/>
</dbReference>
<evidence type="ECO:0000256" key="8">
    <source>
        <dbReference type="RuleBase" id="RU367053"/>
    </source>
</evidence>
<comment type="subcellular location">
    <subcellularLocation>
        <location evidence="2 8">Nucleus</location>
    </subcellularLocation>
</comment>
<evidence type="ECO:0000313" key="12">
    <source>
        <dbReference type="Proteomes" id="UP001056384"/>
    </source>
</evidence>
<dbReference type="Proteomes" id="UP001056384">
    <property type="component" value="Chromosome 1"/>
</dbReference>
<dbReference type="SUPFAM" id="SSF55154">
    <property type="entry name" value="CYTH-like phosphatases"/>
    <property type="match status" value="1"/>
</dbReference>
<reference evidence="11" key="1">
    <citation type="submission" date="2022-06" db="EMBL/GenBank/DDBJ databases">
        <title>Complete genome sequences of two strains of the flax pathogen Septoria linicola.</title>
        <authorList>
            <person name="Lapalu N."/>
            <person name="Simon A."/>
            <person name="Demenou B."/>
            <person name="Paumier D."/>
            <person name="Guillot M.-P."/>
            <person name="Gout L."/>
            <person name="Valade R."/>
        </authorList>
    </citation>
    <scope>NUCLEOTIDE SEQUENCE</scope>
    <source>
        <strain evidence="11">SE15195</strain>
    </source>
</reference>
<evidence type="ECO:0000256" key="1">
    <source>
        <dbReference type="ARBA" id="ARBA00001946"/>
    </source>
</evidence>
<comment type="function">
    <text evidence="8">First step of mRNA capping. Converts the 5'-triphosphate end of a nascent mRNA chain into a diphosphate end.</text>
</comment>
<feature type="compositionally biased region" description="Low complexity" evidence="9">
    <location>
        <begin position="518"/>
        <end position="530"/>
    </location>
</feature>
<feature type="compositionally biased region" description="Gly residues" evidence="9">
    <location>
        <begin position="34"/>
        <end position="44"/>
    </location>
</feature>
<feature type="compositionally biased region" description="Polar residues" evidence="9">
    <location>
        <begin position="333"/>
        <end position="373"/>
    </location>
</feature>
<dbReference type="GO" id="GO:0140818">
    <property type="term" value="F:mRNA 5'-triphosphate monophosphatase activity"/>
    <property type="evidence" value="ECO:0007669"/>
    <property type="project" value="UniProtKB-EC"/>
</dbReference>
<evidence type="ECO:0000256" key="4">
    <source>
        <dbReference type="ARBA" id="ARBA00022664"/>
    </source>
</evidence>
<feature type="compositionally biased region" description="Low complexity" evidence="9">
    <location>
        <begin position="20"/>
        <end position="33"/>
    </location>
</feature>
<feature type="compositionally biased region" description="Low complexity" evidence="9">
    <location>
        <begin position="182"/>
        <end position="199"/>
    </location>
</feature>
<evidence type="ECO:0000256" key="7">
    <source>
        <dbReference type="ARBA" id="ARBA00047740"/>
    </source>
</evidence>
<dbReference type="EC" id="3.6.1.74" evidence="8"/>
<evidence type="ECO:0000256" key="3">
    <source>
        <dbReference type="ARBA" id="ARBA00006345"/>
    </source>
</evidence>
<evidence type="ECO:0000256" key="5">
    <source>
        <dbReference type="ARBA" id="ARBA00022801"/>
    </source>
</evidence>
<feature type="domain" description="mRNA triphosphatase Cet1-like" evidence="10">
    <location>
        <begin position="605"/>
        <end position="850"/>
    </location>
</feature>
<dbReference type="PANTHER" id="PTHR28118:SF1">
    <property type="entry name" value="POLYNUCLEOTIDE 5'-TRIPHOSPHATASE CTL1-RELATED"/>
    <property type="match status" value="1"/>
</dbReference>
<dbReference type="AlphaFoldDB" id="A0A9Q9AK81"/>
<dbReference type="Pfam" id="PF02940">
    <property type="entry name" value="mRNA_triPase"/>
    <property type="match status" value="1"/>
</dbReference>
<feature type="compositionally biased region" description="Polar residues" evidence="9">
    <location>
        <begin position="135"/>
        <end position="148"/>
    </location>
</feature>
<feature type="compositionally biased region" description="Polar residues" evidence="9">
    <location>
        <begin position="442"/>
        <end position="466"/>
    </location>
</feature>
<accession>A0A9Q9AK81</accession>
<dbReference type="PANTHER" id="PTHR28118">
    <property type="entry name" value="POLYNUCLEOTIDE 5'-TRIPHOSPHATASE-RELATED"/>
    <property type="match status" value="1"/>
</dbReference>
<dbReference type="EMBL" id="CP099418">
    <property type="protein sequence ID" value="USW48443.1"/>
    <property type="molecule type" value="Genomic_DNA"/>
</dbReference>
<comment type="catalytic activity">
    <reaction evidence="7">
        <text>a 5'-end triphospho-ribonucleoside in mRNA + H2O = a 5'-end diphospho-ribonucleoside in mRNA + phosphate + H(+)</text>
        <dbReference type="Rhea" id="RHEA:67004"/>
        <dbReference type="Rhea" id="RHEA-COMP:17164"/>
        <dbReference type="Rhea" id="RHEA-COMP:17165"/>
        <dbReference type="ChEBI" id="CHEBI:15377"/>
        <dbReference type="ChEBI" id="CHEBI:15378"/>
        <dbReference type="ChEBI" id="CHEBI:43474"/>
        <dbReference type="ChEBI" id="CHEBI:167616"/>
        <dbReference type="ChEBI" id="CHEBI:167618"/>
        <dbReference type="EC" id="3.6.1.74"/>
    </reaction>
    <physiologicalReaction direction="left-to-right" evidence="7">
        <dbReference type="Rhea" id="RHEA:67005"/>
    </physiologicalReaction>
</comment>
<feature type="compositionally biased region" description="Low complexity" evidence="9">
    <location>
        <begin position="89"/>
        <end position="104"/>
    </location>
</feature>
<dbReference type="GO" id="GO:0031533">
    <property type="term" value="C:mRNA capping enzyme complex"/>
    <property type="evidence" value="ECO:0007669"/>
    <property type="project" value="UniProtKB-UniRule"/>
</dbReference>
<sequence>MDLRSLMNDGPAPDKKSSQSSPPAVTPNSAAAAGAGGGARGSGSGPQPALSRDASNGGAPGQQSVVYPAAGFPPPGRNDGKHPAPTYGPPSASGGSQSQSQPHSRGLTPLRTPGHGPGQGTSYPFPAQQQHHQQPLQSPVTAGPTPQQYRPFDSYASTTPGARPGNPYGAQPSPSQYGPGAHPSQSPTPSSHHSQTPQSMRQSPRAVMGHPPPQHPPHFHPSQPSTPLGPPTHVPRHAMNGTDGASPFHQRTVSGASNGYPARSPAQHQTSITSLIESPTVHPRQSPRRSASEYPSIIDDRARSESVSPKTKVPPRPPSLSSRHSSQHEVHSARSSLQHSTSVVSQADSQNFTQQPQSYPQANVASAVPQNYAQIPGQPAGYPASSNSLLVANKAPPPTALQHQPRPMGMSNLLAPTQQDAQQAPQHHPSHNMPPRQPPTPQQSASIKTEPMQQNGVAHVSPNASNRGIKRSATESETPQPPVKRERRRKYTERPIWARLHPSNPRLRIPGVMPNGPEPRLQPQIQQQQQQPPPRQMDRSSANAPVQPPQQTNGQKPQQPSPAAPGVNFAAPWLEDPPVDHDMLRMRRIMGHWEKTIQWRTPLPSLTKAVTDWLVQQLLNCQDVAQDPAEGQIEIEAKVGRLWNKQTGRRFELPVHNMVVISPPYAEANCTFQSEMQEHEHKAMNDFLNAEVRNTHSQTGRQQLEYIHLQETDNFEKLSKLGLDSLPEAMHRRHLPRDPKLRTTIESNPKTGKVGQVKARIIKVKVADLHIFNPHDDYDLRITMNVECNLMRPNLDPGALVEGPTPDKPNQPARKKDRLSYKHLNGLYQIDLTRVDQIGMAPKYELELEVDAGRLRQQLQPLLQGGDSGFVQIVESFIDNATLLMQQQKRPGA</sequence>
<dbReference type="InterPro" id="IPR004206">
    <property type="entry name" value="mRNA_triPase_Cet1"/>
</dbReference>
<proteinExistence type="inferred from homology"/>
<evidence type="ECO:0000256" key="9">
    <source>
        <dbReference type="SAM" id="MobiDB-lite"/>
    </source>
</evidence>
<feature type="compositionally biased region" description="Low complexity" evidence="9">
    <location>
        <begin position="415"/>
        <end position="427"/>
    </location>
</feature>
<dbReference type="InterPro" id="IPR037009">
    <property type="entry name" value="mRNA_triPase_Cet1_sf"/>
</dbReference>
<comment type="subunit">
    <text evidence="8">Heterodimer. The mRNA-capping enzyme is composed of two separate chains alpha and beta, respectively a mRNA guanylyltransferase and an mRNA 5'-triphosphate monophosphatase.</text>
</comment>